<proteinExistence type="predicted"/>
<dbReference type="AlphaFoldDB" id="A0A8H3F3Q7"/>
<dbReference type="PANTHER" id="PTHR45648">
    <property type="entry name" value="GDSL LIPASE/ACYLHYDROLASE FAMILY PROTEIN (AFU_ORTHOLOGUE AFUA_4G14700)"/>
    <property type="match status" value="1"/>
</dbReference>
<dbReference type="CDD" id="cd01846">
    <property type="entry name" value="fatty_acyltransferase_like"/>
    <property type="match status" value="1"/>
</dbReference>
<protein>
    <recommendedName>
        <fullName evidence="5">Carbohydrate esterase family 16 protein</fullName>
    </recommendedName>
</protein>
<sequence length="302" mass="33303">MLCCRSVLPIASVLTAVSAQLSLFSFGDSYTDTGFDINGVQPSPVNALGNPEYGTSIGPTSKGTFSGGPNYVDFLVANYNDTLVLSYNFASGGATITDSIVRPIDPQINTLQEQVEQLFQPRYLSQKNKPGGWTADSSIFSILIGINDIQFSFEDADPAIRIPQLIDAYFRYVNEMYDDGARRFLFMGVPPFDRSPPYIAKAPQDAQKCSDFINGYNLELAKQANDWAGTHPDADTSIYDFHAWMTKILDAPQQYGFQDATCSGDGTSKCIWWEVSNVHTTSTFQDLLAKDMIPSLEKLGWP</sequence>
<dbReference type="InterPro" id="IPR001087">
    <property type="entry name" value="GDSL"/>
</dbReference>
<comment type="caution">
    <text evidence="3">The sequence shown here is derived from an EMBL/GenBank/DDBJ whole genome shotgun (WGS) entry which is preliminary data.</text>
</comment>
<feature type="signal peptide" evidence="2">
    <location>
        <begin position="1"/>
        <end position="19"/>
    </location>
</feature>
<dbReference type="OrthoDB" id="1600564at2759"/>
<evidence type="ECO:0000256" key="2">
    <source>
        <dbReference type="SAM" id="SignalP"/>
    </source>
</evidence>
<keyword evidence="4" id="KW-1185">Reference proteome</keyword>
<evidence type="ECO:0008006" key="5">
    <source>
        <dbReference type="Google" id="ProtNLM"/>
    </source>
</evidence>
<dbReference type="PANTHER" id="PTHR45648:SF22">
    <property type="entry name" value="GDSL LIPASE_ACYLHYDROLASE FAMILY PROTEIN (AFU_ORTHOLOGUE AFUA_4G14700)"/>
    <property type="match status" value="1"/>
</dbReference>
<feature type="chain" id="PRO_5034252655" description="Carbohydrate esterase family 16 protein" evidence="2">
    <location>
        <begin position="20"/>
        <end position="302"/>
    </location>
</feature>
<evidence type="ECO:0000256" key="1">
    <source>
        <dbReference type="ARBA" id="ARBA00022801"/>
    </source>
</evidence>
<keyword evidence="1" id="KW-0378">Hydrolase</keyword>
<evidence type="ECO:0000313" key="4">
    <source>
        <dbReference type="Proteomes" id="UP000664521"/>
    </source>
</evidence>
<dbReference type="Gene3D" id="3.40.50.1110">
    <property type="entry name" value="SGNH hydrolase"/>
    <property type="match status" value="1"/>
</dbReference>
<dbReference type="GO" id="GO:0016788">
    <property type="term" value="F:hydrolase activity, acting on ester bonds"/>
    <property type="evidence" value="ECO:0007669"/>
    <property type="project" value="InterPro"/>
</dbReference>
<organism evidence="3 4">
    <name type="scientific">Heterodermia speciosa</name>
    <dbReference type="NCBI Taxonomy" id="116794"/>
    <lineage>
        <taxon>Eukaryota</taxon>
        <taxon>Fungi</taxon>
        <taxon>Dikarya</taxon>
        <taxon>Ascomycota</taxon>
        <taxon>Pezizomycotina</taxon>
        <taxon>Lecanoromycetes</taxon>
        <taxon>OSLEUM clade</taxon>
        <taxon>Lecanoromycetidae</taxon>
        <taxon>Caliciales</taxon>
        <taxon>Physciaceae</taxon>
        <taxon>Heterodermia</taxon>
    </lineage>
</organism>
<keyword evidence="2" id="KW-0732">Signal</keyword>
<dbReference type="EMBL" id="CAJPDS010000013">
    <property type="protein sequence ID" value="CAF9913776.1"/>
    <property type="molecule type" value="Genomic_DNA"/>
</dbReference>
<dbReference type="InterPro" id="IPR051058">
    <property type="entry name" value="GDSL_Est/Lipase"/>
</dbReference>
<dbReference type="SUPFAM" id="SSF52266">
    <property type="entry name" value="SGNH hydrolase"/>
    <property type="match status" value="1"/>
</dbReference>
<gene>
    <name evidence="3" type="ORF">HETSPECPRED_001657</name>
</gene>
<accession>A0A8H3F3Q7</accession>
<dbReference type="Proteomes" id="UP000664521">
    <property type="component" value="Unassembled WGS sequence"/>
</dbReference>
<reference evidence="3" key="1">
    <citation type="submission" date="2021-03" db="EMBL/GenBank/DDBJ databases">
        <authorList>
            <person name="Tagirdzhanova G."/>
        </authorList>
    </citation>
    <scope>NUCLEOTIDE SEQUENCE</scope>
</reference>
<evidence type="ECO:0000313" key="3">
    <source>
        <dbReference type="EMBL" id="CAF9913776.1"/>
    </source>
</evidence>
<dbReference type="Pfam" id="PF00657">
    <property type="entry name" value="Lipase_GDSL"/>
    <property type="match status" value="1"/>
</dbReference>
<dbReference type="InterPro" id="IPR036514">
    <property type="entry name" value="SGNH_hydro_sf"/>
</dbReference>
<name>A0A8H3F3Q7_9LECA</name>